<dbReference type="InterPro" id="IPR005175">
    <property type="entry name" value="PPC_dom"/>
</dbReference>
<evidence type="ECO:0000256" key="4">
    <source>
        <dbReference type="SAM" id="MobiDB-lite"/>
    </source>
</evidence>
<dbReference type="Pfam" id="PF03479">
    <property type="entry name" value="PCC"/>
    <property type="match status" value="1"/>
</dbReference>
<evidence type="ECO:0000313" key="7">
    <source>
        <dbReference type="Proteomes" id="UP000829196"/>
    </source>
</evidence>
<keyword evidence="7" id="KW-1185">Reference proteome</keyword>
<comment type="subcellular location">
    <subcellularLocation>
        <location evidence="1 3">Nucleus</location>
    </subcellularLocation>
</comment>
<keyword evidence="3" id="KW-0805">Transcription regulation</keyword>
<dbReference type="OrthoDB" id="2014829at2759"/>
<keyword evidence="3" id="KW-0238">DNA-binding</keyword>
<proteinExistence type="predicted"/>
<dbReference type="GO" id="GO:0005634">
    <property type="term" value="C:nucleus"/>
    <property type="evidence" value="ECO:0007669"/>
    <property type="project" value="UniProtKB-SubCell"/>
</dbReference>
<dbReference type="FunFam" id="3.30.1330.80:FF:000003">
    <property type="entry name" value="AT-hook motif nuclear-localized protein 1-like"/>
    <property type="match status" value="1"/>
</dbReference>
<evidence type="ECO:0000256" key="3">
    <source>
        <dbReference type="RuleBase" id="RU367031"/>
    </source>
</evidence>
<feature type="compositionally biased region" description="Polar residues" evidence="4">
    <location>
        <begin position="359"/>
        <end position="371"/>
    </location>
</feature>
<dbReference type="PANTHER" id="PTHR31500">
    <property type="entry name" value="AT-HOOK MOTIF NUCLEAR-LOCALIZED PROTEIN 9"/>
    <property type="match status" value="1"/>
</dbReference>
<feature type="domain" description="PPC" evidence="5">
    <location>
        <begin position="166"/>
        <end position="309"/>
    </location>
</feature>
<keyword evidence="3" id="KW-0804">Transcription</keyword>
<dbReference type="Proteomes" id="UP000829196">
    <property type="component" value="Unassembled WGS sequence"/>
</dbReference>
<feature type="compositionally biased region" description="Low complexity" evidence="4">
    <location>
        <begin position="21"/>
        <end position="32"/>
    </location>
</feature>
<evidence type="ECO:0000256" key="2">
    <source>
        <dbReference type="ARBA" id="ARBA00023242"/>
    </source>
</evidence>
<protein>
    <recommendedName>
        <fullName evidence="3">AT-hook motif nuclear-localized protein</fullName>
    </recommendedName>
</protein>
<feature type="region of interest" description="Disordered" evidence="4">
    <location>
        <begin position="1"/>
        <end position="81"/>
    </location>
</feature>
<dbReference type="PROSITE" id="PS51742">
    <property type="entry name" value="PPC"/>
    <property type="match status" value="1"/>
</dbReference>
<dbReference type="PANTHER" id="PTHR31500:SF96">
    <property type="entry name" value="AT-HOOK MOTIF NUCLEAR-LOCALIZED PROTEIN 7"/>
    <property type="match status" value="1"/>
</dbReference>
<comment type="domain">
    <text evidence="3">The PPC domain mediates interactions between AHL proteins.</text>
</comment>
<dbReference type="CDD" id="cd11378">
    <property type="entry name" value="DUF296"/>
    <property type="match status" value="1"/>
</dbReference>
<sequence length="371" mass="37966">MERREGMPVSGVAMALEEAGASSQFPQRASAPAPAPEEPRIETPSHGGGVISSTATAAGMGPAAQPQPQPQQPVLAGPSSSEVAIASGSLSAAMPVKKKVGRPRKYAPDGSLLSLNPESISASSQLGEYSAPAVISMKRGRVRKSGFLTKNKQRIDLESLGDMVAYSAGINFTPHVITVASGEDVTMKIISFSQQGPLAVCILSANGVVSNVTLRQPDSSGGTLTYEGRFEILSLSGSFMPNDNGGTRSRSGGISVSLASPDGRVLGGAVAGLLIAASPVKVVLGSFLLQKTKKPKQDSSVATPTVAISMSTMDIEETHSGGQGQLSSSTPKPIVGTSSFRGEENLSSTLHASVHDARNSTTDINTSLPGG</sequence>
<dbReference type="EMBL" id="JAGYWB010000006">
    <property type="protein sequence ID" value="KAI0520199.1"/>
    <property type="molecule type" value="Genomic_DNA"/>
</dbReference>
<keyword evidence="2 3" id="KW-0539">Nucleus</keyword>
<dbReference type="AlphaFoldDB" id="A0A8T3BUZ8"/>
<comment type="function">
    <text evidence="3">Transcription factor that specifically binds AT-rich DNA sequences related to the nuclear matrix attachment regions (MARs).</text>
</comment>
<gene>
    <name evidence="6" type="ORF">KFK09_007670</name>
</gene>
<dbReference type="Gene3D" id="3.30.1330.80">
    <property type="entry name" value="Hypothetical protein, similar to alpha- acetolactate decarboxylase, domain 2"/>
    <property type="match status" value="1"/>
</dbReference>
<dbReference type="GO" id="GO:0003680">
    <property type="term" value="F:minor groove of adenine-thymine-rich DNA binding"/>
    <property type="evidence" value="ECO:0007669"/>
    <property type="project" value="UniProtKB-UniRule"/>
</dbReference>
<evidence type="ECO:0000259" key="5">
    <source>
        <dbReference type="PROSITE" id="PS51742"/>
    </source>
</evidence>
<accession>A0A8T3BUZ8</accession>
<dbReference type="SUPFAM" id="SSF117856">
    <property type="entry name" value="AF0104/ALDC/Ptd012-like"/>
    <property type="match status" value="1"/>
</dbReference>
<dbReference type="SMR" id="A0A8T3BUZ8"/>
<feature type="compositionally biased region" description="Low complexity" evidence="4">
    <location>
        <begin position="54"/>
        <end position="64"/>
    </location>
</feature>
<feature type="compositionally biased region" description="Polar residues" evidence="4">
    <location>
        <begin position="325"/>
        <end position="351"/>
    </location>
</feature>
<dbReference type="InterPro" id="IPR039605">
    <property type="entry name" value="AHL"/>
</dbReference>
<feature type="region of interest" description="Disordered" evidence="4">
    <location>
        <begin position="317"/>
        <end position="371"/>
    </location>
</feature>
<reference evidence="6" key="1">
    <citation type="journal article" date="2022" name="Front. Genet.">
        <title>Chromosome-Scale Assembly of the Dendrobium nobile Genome Provides Insights Into the Molecular Mechanism of the Biosynthesis of the Medicinal Active Ingredient of Dendrobium.</title>
        <authorList>
            <person name="Xu Q."/>
            <person name="Niu S.-C."/>
            <person name="Li K.-L."/>
            <person name="Zheng P.-J."/>
            <person name="Zhang X.-J."/>
            <person name="Jia Y."/>
            <person name="Liu Y."/>
            <person name="Niu Y.-X."/>
            <person name="Yu L.-H."/>
            <person name="Chen D.-F."/>
            <person name="Zhang G.-Q."/>
        </authorList>
    </citation>
    <scope>NUCLEOTIDE SEQUENCE</scope>
    <source>
        <tissue evidence="6">Leaf</tissue>
    </source>
</reference>
<organism evidence="6 7">
    <name type="scientific">Dendrobium nobile</name>
    <name type="common">Orchid</name>
    <dbReference type="NCBI Taxonomy" id="94219"/>
    <lineage>
        <taxon>Eukaryota</taxon>
        <taxon>Viridiplantae</taxon>
        <taxon>Streptophyta</taxon>
        <taxon>Embryophyta</taxon>
        <taxon>Tracheophyta</taxon>
        <taxon>Spermatophyta</taxon>
        <taxon>Magnoliopsida</taxon>
        <taxon>Liliopsida</taxon>
        <taxon>Asparagales</taxon>
        <taxon>Orchidaceae</taxon>
        <taxon>Epidendroideae</taxon>
        <taxon>Malaxideae</taxon>
        <taxon>Dendrobiinae</taxon>
        <taxon>Dendrobium</taxon>
    </lineage>
</organism>
<evidence type="ECO:0000256" key="1">
    <source>
        <dbReference type="ARBA" id="ARBA00004123"/>
    </source>
</evidence>
<comment type="caution">
    <text evidence="6">The sequence shown here is derived from an EMBL/GenBank/DDBJ whole genome shotgun (WGS) entry which is preliminary data.</text>
</comment>
<evidence type="ECO:0000313" key="6">
    <source>
        <dbReference type="EMBL" id="KAI0520199.1"/>
    </source>
</evidence>
<name>A0A8T3BUZ8_DENNO</name>